<evidence type="ECO:0000256" key="1">
    <source>
        <dbReference type="SAM" id="MobiDB-lite"/>
    </source>
</evidence>
<dbReference type="HOGENOM" id="CLU_2622457_0_0_1"/>
<gene>
    <name evidence="2" type="ORF">LEMA_uP040550.1</name>
</gene>
<keyword evidence="3" id="KW-1185">Reference proteome</keyword>
<name>E4ZPC9_LEPMJ</name>
<dbReference type="EMBL" id="FP929105">
    <property type="protein sequence ID" value="CBX93154.1"/>
    <property type="molecule type" value="Genomic_DNA"/>
</dbReference>
<evidence type="ECO:0000313" key="2">
    <source>
        <dbReference type="EMBL" id="CBX93154.1"/>
    </source>
</evidence>
<reference evidence="3" key="1">
    <citation type="journal article" date="2011" name="Nat. Commun.">
        <title>Effector diversification within compartments of the Leptosphaeria maculans genome affected by Repeat-Induced Point mutations.</title>
        <authorList>
            <person name="Rouxel T."/>
            <person name="Grandaubert J."/>
            <person name="Hane J.K."/>
            <person name="Hoede C."/>
            <person name="van de Wouw A.P."/>
            <person name="Couloux A."/>
            <person name="Dominguez V."/>
            <person name="Anthouard V."/>
            <person name="Bally P."/>
            <person name="Bourras S."/>
            <person name="Cozijnsen A.J."/>
            <person name="Ciuffetti L.M."/>
            <person name="Degrave A."/>
            <person name="Dilmaghani A."/>
            <person name="Duret L."/>
            <person name="Fudal I."/>
            <person name="Goodwin S.B."/>
            <person name="Gout L."/>
            <person name="Glaser N."/>
            <person name="Linglin J."/>
            <person name="Kema G.H.J."/>
            <person name="Lapalu N."/>
            <person name="Lawrence C.B."/>
            <person name="May K."/>
            <person name="Meyer M."/>
            <person name="Ollivier B."/>
            <person name="Poulain J."/>
            <person name="Schoch C.L."/>
            <person name="Simon A."/>
            <person name="Spatafora J.W."/>
            <person name="Stachowiak A."/>
            <person name="Turgeon B.G."/>
            <person name="Tyler B.M."/>
            <person name="Vincent D."/>
            <person name="Weissenbach J."/>
            <person name="Amselem J."/>
            <person name="Quesneville H."/>
            <person name="Oliver R.P."/>
            <person name="Wincker P."/>
            <person name="Balesdent M.-H."/>
            <person name="Howlett B.J."/>
        </authorList>
    </citation>
    <scope>NUCLEOTIDE SEQUENCE [LARGE SCALE GENOMIC DNA]</scope>
    <source>
        <strain evidence="3">JN3 / isolate v23.1.3 / race Av1-4-5-6-7-8</strain>
    </source>
</reference>
<dbReference type="Proteomes" id="UP000002668">
    <property type="component" value="Genome"/>
</dbReference>
<evidence type="ECO:0000313" key="3">
    <source>
        <dbReference type="Proteomes" id="UP000002668"/>
    </source>
</evidence>
<dbReference type="AlphaFoldDB" id="E4ZPC9"/>
<dbReference type="VEuPathDB" id="FungiDB:LEMA_uP040550.1"/>
<proteinExistence type="predicted"/>
<dbReference type="InParanoid" id="E4ZPC9"/>
<organism evidence="3">
    <name type="scientific">Leptosphaeria maculans (strain JN3 / isolate v23.1.3 / race Av1-4-5-6-7-8)</name>
    <name type="common">Blackleg fungus</name>
    <name type="synonym">Phoma lingam</name>
    <dbReference type="NCBI Taxonomy" id="985895"/>
    <lineage>
        <taxon>Eukaryota</taxon>
        <taxon>Fungi</taxon>
        <taxon>Dikarya</taxon>
        <taxon>Ascomycota</taxon>
        <taxon>Pezizomycotina</taxon>
        <taxon>Dothideomycetes</taxon>
        <taxon>Pleosporomycetidae</taxon>
        <taxon>Pleosporales</taxon>
        <taxon>Pleosporineae</taxon>
        <taxon>Leptosphaeriaceae</taxon>
        <taxon>Plenodomus</taxon>
        <taxon>Plenodomus lingam/Leptosphaeria maculans species complex</taxon>
    </lineage>
</organism>
<sequence length="78" mass="8420">MPSTTAPPSPRDDTLFPESPDQPHWPTPDNLGELQVESVCPMYFVGIVGRAQLWSAVGETKAAHEGQGARVVPKLRAP</sequence>
<feature type="region of interest" description="Disordered" evidence="1">
    <location>
        <begin position="1"/>
        <end position="30"/>
    </location>
</feature>
<accession>E4ZPC9</accession>
<protein>
    <submittedName>
        <fullName evidence="2">Predicted protein</fullName>
    </submittedName>
</protein>